<keyword evidence="1" id="KW-0732">Signal</keyword>
<dbReference type="OrthoDB" id="9765926at2"/>
<reference evidence="4" key="1">
    <citation type="submission" date="2016-11" db="EMBL/GenBank/DDBJ databases">
        <title>Trade-off between light-utilization and light-protection in marine flavobacteria.</title>
        <authorList>
            <person name="Kumagai Y."/>
            <person name="Yoshizawa S."/>
            <person name="Kogure K."/>
        </authorList>
    </citation>
    <scope>NUCLEOTIDE SEQUENCE [LARGE SCALE GENOMIC DNA]</scope>
    <source>
        <strain evidence="4">SG-18</strain>
    </source>
</reference>
<dbReference type="EMBL" id="MQVX01000001">
    <property type="protein sequence ID" value="PQJ14527.1"/>
    <property type="molecule type" value="Genomic_DNA"/>
</dbReference>
<proteinExistence type="predicted"/>
<dbReference type="AlphaFoldDB" id="A0A2S7T4S3"/>
<feature type="domain" description="Ig-like" evidence="2">
    <location>
        <begin position="187"/>
        <end position="294"/>
    </location>
</feature>
<protein>
    <submittedName>
        <fullName evidence="3">GTP cyclohydrolase</fullName>
    </submittedName>
</protein>
<evidence type="ECO:0000256" key="1">
    <source>
        <dbReference type="SAM" id="SignalP"/>
    </source>
</evidence>
<comment type="caution">
    <text evidence="3">The sequence shown here is derived from an EMBL/GenBank/DDBJ whole genome shotgun (WGS) entry which is preliminary data.</text>
</comment>
<feature type="signal peptide" evidence="1">
    <location>
        <begin position="1"/>
        <end position="22"/>
    </location>
</feature>
<evidence type="ECO:0000313" key="4">
    <source>
        <dbReference type="Proteomes" id="UP000239366"/>
    </source>
</evidence>
<dbReference type="RefSeq" id="WP_105000160.1">
    <property type="nucleotide sequence ID" value="NZ_MQVX01000001.1"/>
</dbReference>
<dbReference type="InterPro" id="IPR007110">
    <property type="entry name" value="Ig-like_dom"/>
</dbReference>
<dbReference type="GO" id="GO:0016787">
    <property type="term" value="F:hydrolase activity"/>
    <property type="evidence" value="ECO:0007669"/>
    <property type="project" value="UniProtKB-KW"/>
</dbReference>
<keyword evidence="3" id="KW-0378">Hydrolase</keyword>
<dbReference type="PROSITE" id="PS50835">
    <property type="entry name" value="IG_LIKE"/>
    <property type="match status" value="1"/>
</dbReference>
<evidence type="ECO:0000259" key="2">
    <source>
        <dbReference type="PROSITE" id="PS50835"/>
    </source>
</evidence>
<keyword evidence="4" id="KW-1185">Reference proteome</keyword>
<gene>
    <name evidence="3" type="ORF">BST99_01060</name>
</gene>
<name>A0A2S7T4S3_9FLAO</name>
<dbReference type="Proteomes" id="UP000239366">
    <property type="component" value="Unassembled WGS sequence"/>
</dbReference>
<dbReference type="NCBIfam" id="TIGR04131">
    <property type="entry name" value="Bac_Flav_CTERM"/>
    <property type="match status" value="1"/>
</dbReference>
<accession>A0A2S7T4S3</accession>
<feature type="chain" id="PRO_5015548749" evidence="1">
    <location>
        <begin position="23"/>
        <end position="477"/>
    </location>
</feature>
<organism evidence="3 4">
    <name type="scientific">Aureicoccus marinus</name>
    <dbReference type="NCBI Taxonomy" id="754435"/>
    <lineage>
        <taxon>Bacteria</taxon>
        <taxon>Pseudomonadati</taxon>
        <taxon>Bacteroidota</taxon>
        <taxon>Flavobacteriia</taxon>
        <taxon>Flavobacteriales</taxon>
        <taxon>Flavobacteriaceae</taxon>
        <taxon>Aureicoccus</taxon>
    </lineage>
</organism>
<evidence type="ECO:0000313" key="3">
    <source>
        <dbReference type="EMBL" id="PQJ14527.1"/>
    </source>
</evidence>
<sequence length="477" mass="52504">MRTLYRASCCFIFLLLPFLVQGQNSPDCFTPIPICADAPYAGLADGGGADDFDPNVITQIGCLEKGSSNNANIENNSSWYVFRASQDGMIGFDIEALSNSADWDFAVFGPDVQCTDISNGSVQPIRCNYEANVTGYTGLGTNPISGQNGAPNVTGSQNTYDEMIQVTAGEVYYLFINNYNTNFNGDPEPYELTFTGPLVDNDPATALDCTIRDEFLGLNDIIRCEGDPDVVLSAASSPAGPNVVNYTWTRDNEDDGFIDEVLLTGINASELTVVSPESGRYFVSIETTTGEIISDDILITWYGAPQLNPIRGVEVLDDYLNGDLDTYSIQVNVVGTGDYEYRLNDGEFQDDPVFLDVPAGLNNLVINDKNGCGSTTTEVYVLGYPRFFTPDGTGTPETERWNLRGIDPNFPFAYRLYIYDRYGKLLKQLNEGSVGWDGIFNGRPLPATDYWFRVDFERDESGTIVAMSSRSHFTLKR</sequence>
<dbReference type="InterPro" id="IPR026341">
    <property type="entry name" value="T9SS_type_B"/>
</dbReference>